<organism evidence="1 2">
    <name type="scientific">Stephania yunnanensis</name>
    <dbReference type="NCBI Taxonomy" id="152371"/>
    <lineage>
        <taxon>Eukaryota</taxon>
        <taxon>Viridiplantae</taxon>
        <taxon>Streptophyta</taxon>
        <taxon>Embryophyta</taxon>
        <taxon>Tracheophyta</taxon>
        <taxon>Spermatophyta</taxon>
        <taxon>Magnoliopsida</taxon>
        <taxon>Ranunculales</taxon>
        <taxon>Menispermaceae</taxon>
        <taxon>Menispermoideae</taxon>
        <taxon>Cissampelideae</taxon>
        <taxon>Stephania</taxon>
    </lineage>
</organism>
<evidence type="ECO:0000313" key="1">
    <source>
        <dbReference type="EMBL" id="KAK9168884.1"/>
    </source>
</evidence>
<proteinExistence type="predicted"/>
<accession>A0AAP0LH20</accession>
<name>A0AAP0LH20_9MAGN</name>
<gene>
    <name evidence="1" type="ORF">Syun_001024</name>
</gene>
<dbReference type="AlphaFoldDB" id="A0AAP0LH20"/>
<reference evidence="1 2" key="1">
    <citation type="submission" date="2024-01" db="EMBL/GenBank/DDBJ databases">
        <title>Genome assemblies of Stephania.</title>
        <authorList>
            <person name="Yang L."/>
        </authorList>
    </citation>
    <scope>NUCLEOTIDE SEQUENCE [LARGE SCALE GENOMIC DNA]</scope>
    <source>
        <strain evidence="1">YNDBR</strain>
        <tissue evidence="1">Leaf</tissue>
    </source>
</reference>
<keyword evidence="2" id="KW-1185">Reference proteome</keyword>
<dbReference type="EMBL" id="JBBNAF010000001">
    <property type="protein sequence ID" value="KAK9168884.1"/>
    <property type="molecule type" value="Genomic_DNA"/>
</dbReference>
<evidence type="ECO:0000313" key="2">
    <source>
        <dbReference type="Proteomes" id="UP001420932"/>
    </source>
</evidence>
<comment type="caution">
    <text evidence="1">The sequence shown here is derived from an EMBL/GenBank/DDBJ whole genome shotgun (WGS) entry which is preliminary data.</text>
</comment>
<protein>
    <submittedName>
        <fullName evidence="1">Uncharacterized protein</fullName>
    </submittedName>
</protein>
<dbReference type="Proteomes" id="UP001420932">
    <property type="component" value="Unassembled WGS sequence"/>
</dbReference>
<sequence>MRQRSVGSIIINFKLFRGNTLMANGDEEHRLICNFLLQYSIKPHVRLLYCNEEVVMVVETINVVTEVVEKVAKGVEENF</sequence>